<dbReference type="RefSeq" id="WP_062603360.1">
    <property type="nucleotide sequence ID" value="NZ_FCOX02000004.1"/>
</dbReference>
<keyword evidence="3" id="KW-1185">Reference proteome</keyword>
<dbReference type="EMBL" id="FCOX02000004">
    <property type="protein sequence ID" value="SAK53582.1"/>
    <property type="molecule type" value="Genomic_DNA"/>
</dbReference>
<feature type="compositionally biased region" description="Polar residues" evidence="1">
    <location>
        <begin position="195"/>
        <end position="214"/>
    </location>
</feature>
<evidence type="ECO:0000256" key="1">
    <source>
        <dbReference type="SAM" id="MobiDB-lite"/>
    </source>
</evidence>
<reference evidence="2" key="1">
    <citation type="submission" date="2016-01" db="EMBL/GenBank/DDBJ databases">
        <authorList>
            <person name="Peeters C."/>
        </authorList>
    </citation>
    <scope>NUCLEOTIDE SEQUENCE</scope>
    <source>
        <strain evidence="2">LMG 29321</strain>
    </source>
</reference>
<dbReference type="AlphaFoldDB" id="A0A158A6X3"/>
<proteinExistence type="predicted"/>
<feature type="region of interest" description="Disordered" evidence="1">
    <location>
        <begin position="188"/>
        <end position="214"/>
    </location>
</feature>
<protein>
    <submittedName>
        <fullName evidence="2">Uncharacterized protein</fullName>
    </submittedName>
</protein>
<gene>
    <name evidence="2" type="ORF">AWB78_01340</name>
</gene>
<evidence type="ECO:0000313" key="2">
    <source>
        <dbReference type="EMBL" id="SAK53582.1"/>
    </source>
</evidence>
<dbReference type="Proteomes" id="UP000071859">
    <property type="component" value="Unassembled WGS sequence"/>
</dbReference>
<accession>A0A158A6X3</accession>
<dbReference type="OrthoDB" id="9099288at2"/>
<evidence type="ECO:0000313" key="3">
    <source>
        <dbReference type="Proteomes" id="UP000071859"/>
    </source>
</evidence>
<comment type="caution">
    <text evidence="2">The sequence shown here is derived from an EMBL/GenBank/DDBJ whole genome shotgun (WGS) entry which is preliminary data.</text>
</comment>
<name>A0A158A6X3_9BURK</name>
<organism evidence="2 3">
    <name type="scientific">Caballeronia calidae</name>
    <dbReference type="NCBI Taxonomy" id="1777139"/>
    <lineage>
        <taxon>Bacteria</taxon>
        <taxon>Pseudomonadati</taxon>
        <taxon>Pseudomonadota</taxon>
        <taxon>Betaproteobacteria</taxon>
        <taxon>Burkholderiales</taxon>
        <taxon>Burkholderiaceae</taxon>
        <taxon>Caballeronia</taxon>
    </lineage>
</organism>
<sequence>MTQINEAMNLVVPVVTDVVREKKDGQDIETVVVRVWAYHNPIAREVFEANYRVLAATKAALSGRGAAYAMDAGPRIAALTLRDEGLRDAEARGRFDANGNTIDEAVPALLAEIKRLTNVMVPGSGGWDFMPVETAIAAGKIDAEDWSEAESAIVFFTSHWSMAKKAERARVARSVASVLRASITSSSPMEFAASLPSSTTETTSAKRAASSDPS</sequence>